<dbReference type="Pfam" id="PF00535">
    <property type="entry name" value="Glycos_transf_2"/>
    <property type="match status" value="1"/>
</dbReference>
<dbReference type="InterPro" id="IPR029044">
    <property type="entry name" value="Nucleotide-diphossugar_trans"/>
</dbReference>
<reference evidence="2" key="2">
    <citation type="submission" date="2021-04" db="EMBL/GenBank/DDBJ databases">
        <authorList>
            <person name="Gilroy R."/>
        </authorList>
    </citation>
    <scope>NUCLEOTIDE SEQUENCE</scope>
    <source>
        <strain evidence="2">ChiHecec2B26-12326</strain>
    </source>
</reference>
<comment type="caution">
    <text evidence="2">The sequence shown here is derived from an EMBL/GenBank/DDBJ whole genome shotgun (WGS) entry which is preliminary data.</text>
</comment>
<accession>A0A9D2BR66</accession>
<dbReference type="AlphaFoldDB" id="A0A9D2BR66"/>
<evidence type="ECO:0000313" key="3">
    <source>
        <dbReference type="Proteomes" id="UP000823847"/>
    </source>
</evidence>
<reference evidence="2" key="1">
    <citation type="journal article" date="2021" name="PeerJ">
        <title>Extensive microbial diversity within the chicken gut microbiome revealed by metagenomics and culture.</title>
        <authorList>
            <person name="Gilroy R."/>
            <person name="Ravi A."/>
            <person name="Getino M."/>
            <person name="Pursley I."/>
            <person name="Horton D.L."/>
            <person name="Alikhan N.F."/>
            <person name="Baker D."/>
            <person name="Gharbi K."/>
            <person name="Hall N."/>
            <person name="Watson M."/>
            <person name="Adriaenssens E.M."/>
            <person name="Foster-Nyarko E."/>
            <person name="Jarju S."/>
            <person name="Secka A."/>
            <person name="Antonio M."/>
            <person name="Oren A."/>
            <person name="Chaudhuri R.R."/>
            <person name="La Ragione R."/>
            <person name="Hildebrand F."/>
            <person name="Pallen M.J."/>
        </authorList>
    </citation>
    <scope>NUCLEOTIDE SEQUENCE</scope>
    <source>
        <strain evidence="2">ChiHecec2B26-12326</strain>
    </source>
</reference>
<protein>
    <submittedName>
        <fullName evidence="2">Glycosyltransferase family 2 protein</fullName>
    </submittedName>
</protein>
<dbReference type="Proteomes" id="UP000823847">
    <property type="component" value="Unassembled WGS sequence"/>
</dbReference>
<dbReference type="PANTHER" id="PTHR43685:SF3">
    <property type="entry name" value="SLR2126 PROTEIN"/>
    <property type="match status" value="1"/>
</dbReference>
<dbReference type="InterPro" id="IPR001173">
    <property type="entry name" value="Glyco_trans_2-like"/>
</dbReference>
<dbReference type="CDD" id="cd00761">
    <property type="entry name" value="Glyco_tranf_GTA_type"/>
    <property type="match status" value="1"/>
</dbReference>
<proteinExistence type="predicted"/>
<dbReference type="Gene3D" id="3.90.550.10">
    <property type="entry name" value="Spore Coat Polysaccharide Biosynthesis Protein SpsA, Chain A"/>
    <property type="match status" value="1"/>
</dbReference>
<dbReference type="PANTHER" id="PTHR43685">
    <property type="entry name" value="GLYCOSYLTRANSFERASE"/>
    <property type="match status" value="1"/>
</dbReference>
<sequence>MFLSVVICTYNRGKYLPMVLDSLRAQQFPLDAFEIILVDNNSTDITGDIIRTYQQENPSLPLNYLVEYNQGISYARNRGVTEAKGDIIVFIDDDETVEPDFLRGVDDFFTRYPDAGISAGPVIPVYETREPHWLSHFTRRLVTGEYRKGNRVKLLSPKDYPGTGHACFRRALFLRYGAFDTNLGRKGNSLMGAEDKDFFLRLMNGGERCYYLPAAKIYHHIPDSKLTDAHFRRLTYAIGRSERIRTRQLGQQAFYKRLLMEAVKWGASFVLAAWFLLTLRPAKGYKLLEFRWQVGKGLLGK</sequence>
<dbReference type="InterPro" id="IPR050834">
    <property type="entry name" value="Glycosyltransf_2"/>
</dbReference>
<organism evidence="2 3">
    <name type="scientific">Candidatus Parabacteroides intestinigallinarum</name>
    <dbReference type="NCBI Taxonomy" id="2838722"/>
    <lineage>
        <taxon>Bacteria</taxon>
        <taxon>Pseudomonadati</taxon>
        <taxon>Bacteroidota</taxon>
        <taxon>Bacteroidia</taxon>
        <taxon>Bacteroidales</taxon>
        <taxon>Tannerellaceae</taxon>
        <taxon>Parabacteroides</taxon>
    </lineage>
</organism>
<dbReference type="SUPFAM" id="SSF53448">
    <property type="entry name" value="Nucleotide-diphospho-sugar transferases"/>
    <property type="match status" value="1"/>
</dbReference>
<name>A0A9D2BR66_9BACT</name>
<dbReference type="EMBL" id="DXEN01000092">
    <property type="protein sequence ID" value="HIX87417.1"/>
    <property type="molecule type" value="Genomic_DNA"/>
</dbReference>
<gene>
    <name evidence="2" type="ORF">H9848_12560</name>
</gene>
<evidence type="ECO:0000259" key="1">
    <source>
        <dbReference type="Pfam" id="PF00535"/>
    </source>
</evidence>
<feature type="domain" description="Glycosyltransferase 2-like" evidence="1">
    <location>
        <begin position="4"/>
        <end position="172"/>
    </location>
</feature>
<evidence type="ECO:0000313" key="2">
    <source>
        <dbReference type="EMBL" id="HIX87417.1"/>
    </source>
</evidence>